<keyword evidence="5" id="KW-0106">Calcium</keyword>
<dbReference type="EMBL" id="FNOW01000008">
    <property type="protein sequence ID" value="SDX64909.1"/>
    <property type="molecule type" value="Genomic_DNA"/>
</dbReference>
<comment type="similarity">
    <text evidence="2">Belongs to the PilY1 family.</text>
</comment>
<accession>A0A1H3DGU0</accession>
<comment type="subcellular location">
    <subcellularLocation>
        <location evidence="1">Fimbrium</location>
    </subcellularLocation>
</comment>
<gene>
    <name evidence="9" type="ORF">SAMN05421644_10895</name>
</gene>
<evidence type="ECO:0000256" key="1">
    <source>
        <dbReference type="ARBA" id="ARBA00004561"/>
    </source>
</evidence>
<reference evidence="10" key="1">
    <citation type="submission" date="2016-10" db="EMBL/GenBank/DDBJ databases">
        <authorList>
            <person name="Varghese N."/>
            <person name="Submissions S."/>
        </authorList>
    </citation>
    <scope>NUCLEOTIDE SEQUENCE [LARGE SCALE GENOMIC DNA]</scope>
    <source>
        <strain evidence="10">DSM 173</strain>
    </source>
</reference>
<evidence type="ECO:0000313" key="9">
    <source>
        <dbReference type="EMBL" id="SDX64909.1"/>
    </source>
</evidence>
<dbReference type="GO" id="GO:0009289">
    <property type="term" value="C:pilus"/>
    <property type="evidence" value="ECO:0007669"/>
    <property type="project" value="UniProtKB-SubCell"/>
</dbReference>
<sequence length="1406" mass="153516">MLASAEISIPSAPLGVTMSATPMALLVASKDHKLFFEAYNDASDIDNDGILDIRFKPSITYYGLFDSNVCYTHSSNLFSPASAATNGKCSGQWSGNWLNYVTTSRIDALRKVLYGGYREIDSATETILRRAYIPQDGHSWAKEYTSPAIDGYSISDYTPLSSPAANKRHFFGNLTPNENTNCSTLNTCSNLLPLLSVVTNSTKRVWAWASKERPVLDGSHGGTRNDYAVRVKVCTANFHEGCKQYPNGNYKPTGLLHDYGEDETMLFGLLTGSYNKNMSGGMLRKVVSSFKNEVNLETGVFTSDNIIVQNLDNLRIRDFNNGKTDASYRNGSFRTGVMEEGKYVDWGNPVAEMMYEGLRYFAGKSAATLAYSTTGSYDADVGLTVATWDNPYSNSSSAKSLWCSKPNMIVMSDINPSYDSDQVPGTAFGSFSGDVSGLNAQNLASTITENENIEGNYFIGQSNSSNNDGAPTPKAVTSLGTVRGLAPEEPTKQGSYYSASVAYFGKTEDLNAVQGDQNIDSYYVALASPLPKIEIPVNGKTISLVPFAKTIDGYSTVRTKGAYQPTNPIVDFYVDTIANTNSDNIDVSVNNGRPYYKFIINYEADEQGNDFDMDVISEYEIQLEPNNELLIKVKITYESTGSNQNVGYVISGTNRDGVYLVVQDKNEELDYFLNVPPGQNPGYCDTSPVPNLCKKLPYFDDSKTPNTVMTSEQRFQAGTGQAATLLKDPLWYAAKWGGFIDKNDNDLPDLDYEWDANNDGVPDTYFLVQNPLKLEEALKRALDNIVDRTASASNVTSNSMQLNTDTFVFKSIFNSVSWSGNLLAYTIDSITDAIDLPSWRASENVPVPSARRIFITGSNGETTAFSWSNLSASDKTALINEDVLNYLRGSRSDEQQNGGTLRDRAYSNVLGDFVHSSPVYVKDTETVYLGGNDGMLHAFDTSDGTELFAYIPSAVINKLEQITRVNYNHQYFVDGEIVVSDQSQTNDSNYLVAALGHGGKGLFALDVTNPESFSSSDVKWSYFDTSDDDLGYMIGRPVIAKMNNGDWAVIVGNGYNSTDGKAVLYIFDLVSGDLLQKIDTDVSGDNGLASPGIYDADYDGVVDFIYAGDLKGNVWKFNVTSENKNSWGSALRQGSKAKPLFTATDPSGNPQPITAQITIVPNHNRADAINYGNRFIFFGTGSYFRASDPNDEQIQSWYGLIDENAQIGGRSALIQRSIYQTGAFDGKPVRTFNEATLGDMSGKKGWYIDFNIEAGERIVTSSKYEEFVEPVLVASSIIPIEDPCIAGGKGYVNAISPFTGGRLIYGIFDVNDNENFDDDKLNNIFIGSVDLGIGMPSEPIILLSEDPSEPSELILSGTSSGYGDTGGGGYTPPPNNTSGIGALPLPPKPQESKKTGRSSWREIITE</sequence>
<dbReference type="Proteomes" id="UP000198672">
    <property type="component" value="Unassembled WGS sequence"/>
</dbReference>
<evidence type="ECO:0000313" key="10">
    <source>
        <dbReference type="Proteomes" id="UP000198672"/>
    </source>
</evidence>
<proteinExistence type="inferred from homology"/>
<evidence type="ECO:0000256" key="4">
    <source>
        <dbReference type="ARBA" id="ARBA00022723"/>
    </source>
</evidence>
<name>A0A1H3DGU0_ALLWA</name>
<evidence type="ECO:0000256" key="3">
    <source>
        <dbReference type="ARBA" id="ARBA00022558"/>
    </source>
</evidence>
<feature type="region of interest" description="Disordered" evidence="7">
    <location>
        <begin position="1354"/>
        <end position="1406"/>
    </location>
</feature>
<dbReference type="InterPro" id="IPR015943">
    <property type="entry name" value="WD40/YVTN_repeat-like_dom_sf"/>
</dbReference>
<dbReference type="Pfam" id="PF05567">
    <property type="entry name" value="T4P_PilY1"/>
    <property type="match status" value="1"/>
</dbReference>
<protein>
    <submittedName>
        <fullName evidence="9">Type IV pilus assembly protein PilY1</fullName>
    </submittedName>
</protein>
<organism evidence="9 10">
    <name type="scientific">Allochromatium warmingii</name>
    <name type="common">Chromatium warmingii</name>
    <dbReference type="NCBI Taxonomy" id="61595"/>
    <lineage>
        <taxon>Bacteria</taxon>
        <taxon>Pseudomonadati</taxon>
        <taxon>Pseudomonadota</taxon>
        <taxon>Gammaproteobacteria</taxon>
        <taxon>Chromatiales</taxon>
        <taxon>Chromatiaceae</taxon>
        <taxon>Allochromatium</taxon>
    </lineage>
</organism>
<keyword evidence="10" id="KW-1185">Reference proteome</keyword>
<feature type="compositionally biased region" description="Basic and acidic residues" evidence="7">
    <location>
        <begin position="1390"/>
        <end position="1406"/>
    </location>
</feature>
<keyword evidence="4" id="KW-0479">Metal-binding</keyword>
<dbReference type="InterPro" id="IPR011047">
    <property type="entry name" value="Quinoprotein_ADH-like_sf"/>
</dbReference>
<evidence type="ECO:0000256" key="5">
    <source>
        <dbReference type="ARBA" id="ARBA00022837"/>
    </source>
</evidence>
<dbReference type="STRING" id="61595.SAMN05421644_10895"/>
<dbReference type="GO" id="GO:0046872">
    <property type="term" value="F:metal ion binding"/>
    <property type="evidence" value="ECO:0007669"/>
    <property type="project" value="UniProtKB-KW"/>
</dbReference>
<dbReference type="Gene3D" id="2.130.10.10">
    <property type="entry name" value="YVTN repeat-like/Quinoprotein amine dehydrogenase"/>
    <property type="match status" value="1"/>
</dbReference>
<keyword evidence="3" id="KW-1029">Fimbrium biogenesis</keyword>
<evidence type="ECO:0000259" key="8">
    <source>
        <dbReference type="Pfam" id="PF05567"/>
    </source>
</evidence>
<dbReference type="SUPFAM" id="SSF50998">
    <property type="entry name" value="Quinoprotein alcohol dehydrogenase-like"/>
    <property type="match status" value="1"/>
</dbReference>
<keyword evidence="6" id="KW-0281">Fimbrium</keyword>
<feature type="domain" description="PilY1 beta-propeller" evidence="8">
    <location>
        <begin position="924"/>
        <end position="1206"/>
    </location>
</feature>
<evidence type="ECO:0000256" key="7">
    <source>
        <dbReference type="SAM" id="MobiDB-lite"/>
    </source>
</evidence>
<dbReference type="InterPro" id="IPR008707">
    <property type="entry name" value="B-propeller_PilY1"/>
</dbReference>
<evidence type="ECO:0000256" key="6">
    <source>
        <dbReference type="ARBA" id="ARBA00023263"/>
    </source>
</evidence>
<evidence type="ECO:0000256" key="2">
    <source>
        <dbReference type="ARBA" id="ARBA00008387"/>
    </source>
</evidence>